<gene>
    <name evidence="8" type="ORF">FSW04_20690</name>
</gene>
<dbReference type="InterPro" id="IPR020846">
    <property type="entry name" value="MFS_dom"/>
</dbReference>
<name>A0A5B8U9L4_9ACTN</name>
<feature type="transmembrane region" description="Helical" evidence="6">
    <location>
        <begin position="95"/>
        <end position="118"/>
    </location>
</feature>
<dbReference type="PANTHER" id="PTHR23518:SF2">
    <property type="entry name" value="MAJOR FACILITATOR SUPERFAMILY TRANSPORTER"/>
    <property type="match status" value="1"/>
</dbReference>
<evidence type="ECO:0000313" key="9">
    <source>
        <dbReference type="Proteomes" id="UP000321805"/>
    </source>
</evidence>
<feature type="transmembrane region" description="Helical" evidence="6">
    <location>
        <begin position="323"/>
        <end position="341"/>
    </location>
</feature>
<evidence type="ECO:0000256" key="1">
    <source>
        <dbReference type="ARBA" id="ARBA00004651"/>
    </source>
</evidence>
<evidence type="ECO:0000256" key="2">
    <source>
        <dbReference type="ARBA" id="ARBA00022692"/>
    </source>
</evidence>
<evidence type="ECO:0000259" key="7">
    <source>
        <dbReference type="PROSITE" id="PS50850"/>
    </source>
</evidence>
<evidence type="ECO:0000256" key="4">
    <source>
        <dbReference type="ARBA" id="ARBA00023136"/>
    </source>
</evidence>
<keyword evidence="4 6" id="KW-0472">Membrane</keyword>
<evidence type="ECO:0000256" key="6">
    <source>
        <dbReference type="SAM" id="Phobius"/>
    </source>
</evidence>
<feature type="transmembrane region" description="Helical" evidence="6">
    <location>
        <begin position="440"/>
        <end position="463"/>
    </location>
</feature>
<dbReference type="InterPro" id="IPR005829">
    <property type="entry name" value="Sugar_transporter_CS"/>
</dbReference>
<dbReference type="InterPro" id="IPR011701">
    <property type="entry name" value="MFS"/>
</dbReference>
<feature type="domain" description="Major facilitator superfamily (MFS) profile" evidence="7">
    <location>
        <begin position="284"/>
        <end position="470"/>
    </location>
</feature>
<dbReference type="Proteomes" id="UP000321805">
    <property type="component" value="Chromosome"/>
</dbReference>
<accession>A0A5B8U9L4</accession>
<dbReference type="EMBL" id="CP042430">
    <property type="protein sequence ID" value="QEC49750.1"/>
    <property type="molecule type" value="Genomic_DNA"/>
</dbReference>
<evidence type="ECO:0000256" key="3">
    <source>
        <dbReference type="ARBA" id="ARBA00022989"/>
    </source>
</evidence>
<feature type="transmembrane region" description="Helical" evidence="6">
    <location>
        <begin position="124"/>
        <end position="142"/>
    </location>
</feature>
<sequence>MARATRPRVPSSRQRPSGRPRKIVEPAIAPSRVVSANVTRRLGGGGRARSLGKPNTVGCAARVRDSPAVSAPPAASQTPSGPVPARSNVTTMGWAAFWSGMAQEMIYPLLPIFLIVALSSSKTALGTVEGLLGVGVTIARLVSGRAMDRGRSPLLLTRISYGLSLAARPLIALAPTVGVVALLRVADGLGKGGKDAPKAVLVAADADGARMGRAFGIQTLLDTLGSVAGPLVAGLILLVAGHGESGLRICFALAAIPAIGAVRQLARAHDTLVPARHEHGPRASLGRPFRVLLVAVLLFGLANSSDTLLLLRARSAGLSAADLAFLFAAFNLVYALMAVPIGALSDRVGRRPLLFVAWTVYVGVYIGFAFASQAWTLVALFLAYGIFYAANDGVVKAWITSLVPPDRRGQAFALNAAASGLLLLPASVIAGGLWDRSGPRAAFLFGAATAALALAVVALAPALRGRRAGL</sequence>
<feature type="transmembrane region" description="Helical" evidence="6">
    <location>
        <begin position="291"/>
        <end position="311"/>
    </location>
</feature>
<keyword evidence="9" id="KW-1185">Reference proteome</keyword>
<protein>
    <submittedName>
        <fullName evidence="8">MFS transporter</fullName>
    </submittedName>
</protein>
<keyword evidence="3 6" id="KW-1133">Transmembrane helix</keyword>
<feature type="transmembrane region" description="Helical" evidence="6">
    <location>
        <begin position="353"/>
        <end position="371"/>
    </location>
</feature>
<evidence type="ECO:0000256" key="5">
    <source>
        <dbReference type="SAM" id="MobiDB-lite"/>
    </source>
</evidence>
<feature type="transmembrane region" description="Helical" evidence="6">
    <location>
        <begin position="411"/>
        <end position="434"/>
    </location>
</feature>
<dbReference type="PANTHER" id="PTHR23518">
    <property type="entry name" value="C-METHYLTRANSFERASE"/>
    <property type="match status" value="1"/>
</dbReference>
<feature type="region of interest" description="Disordered" evidence="5">
    <location>
        <begin position="1"/>
        <end position="56"/>
    </location>
</feature>
<feature type="transmembrane region" description="Helical" evidence="6">
    <location>
        <begin position="377"/>
        <end position="399"/>
    </location>
</feature>
<dbReference type="Gene3D" id="1.20.1250.20">
    <property type="entry name" value="MFS general substrate transporter like domains"/>
    <property type="match status" value="2"/>
</dbReference>
<organism evidence="8 9">
    <name type="scientific">Baekduia soli</name>
    <dbReference type="NCBI Taxonomy" id="496014"/>
    <lineage>
        <taxon>Bacteria</taxon>
        <taxon>Bacillati</taxon>
        <taxon>Actinomycetota</taxon>
        <taxon>Thermoleophilia</taxon>
        <taxon>Solirubrobacterales</taxon>
        <taxon>Baekduiaceae</taxon>
        <taxon>Baekduia</taxon>
    </lineage>
</organism>
<evidence type="ECO:0000313" key="8">
    <source>
        <dbReference type="EMBL" id="QEC49750.1"/>
    </source>
</evidence>
<dbReference type="PROSITE" id="PS50850">
    <property type="entry name" value="MFS"/>
    <property type="match status" value="1"/>
</dbReference>
<dbReference type="KEGG" id="bsol:FSW04_20690"/>
<dbReference type="GO" id="GO:0022857">
    <property type="term" value="F:transmembrane transporter activity"/>
    <property type="evidence" value="ECO:0007669"/>
    <property type="project" value="InterPro"/>
</dbReference>
<dbReference type="AlphaFoldDB" id="A0A5B8U9L4"/>
<dbReference type="PROSITE" id="PS00216">
    <property type="entry name" value="SUGAR_TRANSPORT_1"/>
    <property type="match status" value="1"/>
</dbReference>
<dbReference type="CDD" id="cd17370">
    <property type="entry name" value="MFS_MJ1317_like"/>
    <property type="match status" value="1"/>
</dbReference>
<proteinExistence type="predicted"/>
<dbReference type="InterPro" id="IPR036259">
    <property type="entry name" value="MFS_trans_sf"/>
</dbReference>
<dbReference type="OrthoDB" id="9803985at2"/>
<comment type="subcellular location">
    <subcellularLocation>
        <location evidence="1">Cell membrane</location>
        <topology evidence="1">Multi-pass membrane protein</topology>
    </subcellularLocation>
</comment>
<dbReference type="SUPFAM" id="SSF103473">
    <property type="entry name" value="MFS general substrate transporter"/>
    <property type="match status" value="1"/>
</dbReference>
<keyword evidence="2 6" id="KW-0812">Transmembrane</keyword>
<feature type="transmembrane region" description="Helical" evidence="6">
    <location>
        <begin position="220"/>
        <end position="240"/>
    </location>
</feature>
<reference evidence="8 9" key="1">
    <citation type="journal article" date="2018" name="J. Microbiol.">
        <title>Baekduia soli gen. nov., sp. nov., a novel bacterium isolated from the soil of Baekdu Mountain and proposal of a novel family name, Baekduiaceae fam. nov.</title>
        <authorList>
            <person name="An D.S."/>
            <person name="Siddiqi M.Z."/>
            <person name="Kim K.H."/>
            <person name="Yu H.S."/>
            <person name="Im W.T."/>
        </authorList>
    </citation>
    <scope>NUCLEOTIDE SEQUENCE [LARGE SCALE GENOMIC DNA]</scope>
    <source>
        <strain evidence="8 9">BR7-21</strain>
    </source>
</reference>
<dbReference type="Pfam" id="PF07690">
    <property type="entry name" value="MFS_1"/>
    <property type="match status" value="1"/>
</dbReference>
<dbReference type="GO" id="GO:0005886">
    <property type="term" value="C:plasma membrane"/>
    <property type="evidence" value="ECO:0007669"/>
    <property type="project" value="UniProtKB-SubCell"/>
</dbReference>